<keyword evidence="6" id="KW-0819">tRNA processing</keyword>
<keyword evidence="4" id="KW-0963">Cytoplasm</keyword>
<keyword evidence="8" id="KW-0547">Nucleotide-binding</keyword>
<dbReference type="GO" id="GO:0006450">
    <property type="term" value="P:regulation of translational fidelity"/>
    <property type="evidence" value="ECO:0007669"/>
    <property type="project" value="TreeGrafter"/>
</dbReference>
<dbReference type="Gene3D" id="3.90.870.10">
    <property type="entry name" value="DHBP synthase"/>
    <property type="match status" value="1"/>
</dbReference>
<evidence type="ECO:0000256" key="9">
    <source>
        <dbReference type="ARBA" id="ARBA00022840"/>
    </source>
</evidence>
<dbReference type="PANTHER" id="PTHR17490:SF16">
    <property type="entry name" value="THREONYLCARBAMOYL-AMP SYNTHASE"/>
    <property type="match status" value="1"/>
</dbReference>
<evidence type="ECO:0000256" key="3">
    <source>
        <dbReference type="ARBA" id="ARBA00012584"/>
    </source>
</evidence>
<gene>
    <name evidence="13" type="ORF">ENT82_01995</name>
</gene>
<accession>A0A7C4E1M5</accession>
<organism evidence="13">
    <name type="scientific">Caldiarchaeum subterraneum</name>
    <dbReference type="NCBI Taxonomy" id="311458"/>
    <lineage>
        <taxon>Archaea</taxon>
        <taxon>Nitrososphaerota</taxon>
        <taxon>Candidatus Caldarchaeales</taxon>
        <taxon>Candidatus Caldarchaeaceae</taxon>
        <taxon>Candidatus Caldarchaeum</taxon>
    </lineage>
</organism>
<dbReference type="PROSITE" id="PS51163">
    <property type="entry name" value="YRDC"/>
    <property type="match status" value="1"/>
</dbReference>
<dbReference type="NCBIfam" id="TIGR00057">
    <property type="entry name" value="L-threonylcarbamoyladenylate synthase"/>
    <property type="match status" value="1"/>
</dbReference>
<evidence type="ECO:0000256" key="11">
    <source>
        <dbReference type="ARBA" id="ARBA00048366"/>
    </source>
</evidence>
<evidence type="ECO:0000313" key="13">
    <source>
        <dbReference type="EMBL" id="HGN89886.1"/>
    </source>
</evidence>
<dbReference type="Pfam" id="PF01300">
    <property type="entry name" value="Sua5_yciO_yrdC"/>
    <property type="match status" value="1"/>
</dbReference>
<dbReference type="EC" id="2.7.7.87" evidence="3"/>
<dbReference type="InterPro" id="IPR017945">
    <property type="entry name" value="DHBP_synth_RibB-like_a/b_dom"/>
</dbReference>
<evidence type="ECO:0000256" key="5">
    <source>
        <dbReference type="ARBA" id="ARBA00022679"/>
    </source>
</evidence>
<dbReference type="GO" id="GO:0061710">
    <property type="term" value="F:L-threonylcarbamoyladenylate synthase"/>
    <property type="evidence" value="ECO:0007669"/>
    <property type="project" value="UniProtKB-EC"/>
</dbReference>
<dbReference type="SUPFAM" id="SSF55821">
    <property type="entry name" value="YrdC/RibB"/>
    <property type="match status" value="1"/>
</dbReference>
<comment type="caution">
    <text evidence="13">The sequence shown here is derived from an EMBL/GenBank/DDBJ whole genome shotgun (WGS) entry which is preliminary data.</text>
</comment>
<dbReference type="InterPro" id="IPR006070">
    <property type="entry name" value="Sua5-like_dom"/>
</dbReference>
<keyword evidence="9" id="KW-0067">ATP-binding</keyword>
<evidence type="ECO:0000259" key="12">
    <source>
        <dbReference type="PROSITE" id="PS51163"/>
    </source>
</evidence>
<evidence type="ECO:0000256" key="4">
    <source>
        <dbReference type="ARBA" id="ARBA00022490"/>
    </source>
</evidence>
<dbReference type="GO" id="GO:0000049">
    <property type="term" value="F:tRNA binding"/>
    <property type="evidence" value="ECO:0007669"/>
    <property type="project" value="TreeGrafter"/>
</dbReference>
<protein>
    <recommendedName>
        <fullName evidence="10">L-threonylcarbamoyladenylate synthase</fullName>
        <ecNumber evidence="3">2.7.7.87</ecNumber>
    </recommendedName>
    <alternativeName>
        <fullName evidence="10">L-threonylcarbamoyladenylate synthase</fullName>
    </alternativeName>
</protein>
<dbReference type="EMBL" id="DTAD01000023">
    <property type="protein sequence ID" value="HGN89886.1"/>
    <property type="molecule type" value="Genomic_DNA"/>
</dbReference>
<dbReference type="GO" id="GO:0003725">
    <property type="term" value="F:double-stranded RNA binding"/>
    <property type="evidence" value="ECO:0007669"/>
    <property type="project" value="InterPro"/>
</dbReference>
<comment type="subcellular location">
    <subcellularLocation>
        <location evidence="1">Cytoplasm</location>
    </subcellularLocation>
</comment>
<dbReference type="InterPro" id="IPR050156">
    <property type="entry name" value="TC-AMP_synthase_SUA5"/>
</dbReference>
<keyword evidence="7" id="KW-0548">Nucleotidyltransferase</keyword>
<reference evidence="13" key="1">
    <citation type="journal article" date="2020" name="mSystems">
        <title>Genome- and Community-Level Interaction Insights into Carbon Utilization and Element Cycling Functions of Hydrothermarchaeota in Hydrothermal Sediment.</title>
        <authorList>
            <person name="Zhou Z."/>
            <person name="Liu Y."/>
            <person name="Xu W."/>
            <person name="Pan J."/>
            <person name="Luo Z.H."/>
            <person name="Li M."/>
        </authorList>
    </citation>
    <scope>NUCLEOTIDE SEQUENCE [LARGE SCALE GENOMIC DNA]</scope>
    <source>
        <strain evidence="13">SpSt-613</strain>
    </source>
</reference>
<sequence length="203" mass="22137">MRRHGLLEAINSAAEAVKRGGVIVYPTDTVYGIGCDPFKIDAVERVIHAKMREKKPAPVLVSDLDQLLEVAEPTEEELEAAIRLWPGAVTIVMAKRPELPDLVTAGEKTVGVRMPAHIVPLLIMQKARRPLVGTSANISGEPSAATIDQIPSSVLEKVDVVVDAGRTHRQLPSTVVKIQNRRVIVLREGAVSREEVEKRIGLK</sequence>
<evidence type="ECO:0000256" key="10">
    <source>
        <dbReference type="ARBA" id="ARBA00029774"/>
    </source>
</evidence>
<dbReference type="PANTHER" id="PTHR17490">
    <property type="entry name" value="SUA5"/>
    <property type="match status" value="1"/>
</dbReference>
<name>A0A7C4E1M5_CALS0</name>
<keyword evidence="5" id="KW-0808">Transferase</keyword>
<dbReference type="GO" id="GO:0005737">
    <property type="term" value="C:cytoplasm"/>
    <property type="evidence" value="ECO:0007669"/>
    <property type="project" value="UniProtKB-SubCell"/>
</dbReference>
<proteinExistence type="inferred from homology"/>
<feature type="domain" description="YrdC-like" evidence="12">
    <location>
        <begin position="7"/>
        <end position="191"/>
    </location>
</feature>
<comment type="similarity">
    <text evidence="2">Belongs to the SUA5 family.</text>
</comment>
<comment type="catalytic activity">
    <reaction evidence="11">
        <text>L-threonine + hydrogencarbonate + ATP = L-threonylcarbamoyladenylate + diphosphate + H2O</text>
        <dbReference type="Rhea" id="RHEA:36407"/>
        <dbReference type="ChEBI" id="CHEBI:15377"/>
        <dbReference type="ChEBI" id="CHEBI:17544"/>
        <dbReference type="ChEBI" id="CHEBI:30616"/>
        <dbReference type="ChEBI" id="CHEBI:33019"/>
        <dbReference type="ChEBI" id="CHEBI:57926"/>
        <dbReference type="ChEBI" id="CHEBI:73682"/>
        <dbReference type="EC" id="2.7.7.87"/>
    </reaction>
</comment>
<dbReference type="GO" id="GO:0005524">
    <property type="term" value="F:ATP binding"/>
    <property type="evidence" value="ECO:0007669"/>
    <property type="project" value="UniProtKB-KW"/>
</dbReference>
<dbReference type="GO" id="GO:0008033">
    <property type="term" value="P:tRNA processing"/>
    <property type="evidence" value="ECO:0007669"/>
    <property type="project" value="UniProtKB-KW"/>
</dbReference>
<evidence type="ECO:0000256" key="2">
    <source>
        <dbReference type="ARBA" id="ARBA00007663"/>
    </source>
</evidence>
<evidence type="ECO:0000256" key="6">
    <source>
        <dbReference type="ARBA" id="ARBA00022694"/>
    </source>
</evidence>
<evidence type="ECO:0000256" key="1">
    <source>
        <dbReference type="ARBA" id="ARBA00004496"/>
    </source>
</evidence>
<evidence type="ECO:0000256" key="8">
    <source>
        <dbReference type="ARBA" id="ARBA00022741"/>
    </source>
</evidence>
<evidence type="ECO:0000256" key="7">
    <source>
        <dbReference type="ARBA" id="ARBA00022695"/>
    </source>
</evidence>
<dbReference type="AlphaFoldDB" id="A0A7C4E1M5"/>